<dbReference type="Proteomes" id="UP000078492">
    <property type="component" value="Unassembled WGS sequence"/>
</dbReference>
<evidence type="ECO:0000313" key="2">
    <source>
        <dbReference type="Proteomes" id="UP000078492"/>
    </source>
</evidence>
<sequence>VTAKGRDLSQKGLSVEQREELLKKYTPSEEVAFLRSSIDRIELKSVFKKITLIKRDAFNSRLSLSRQVQLMPALNLLAMSTTDAVPSDIYLLVRLLVRKYRKPR</sequence>
<protein>
    <submittedName>
        <fullName evidence="1">Uncharacterized protein</fullName>
    </submittedName>
</protein>
<reference evidence="1 2" key="1">
    <citation type="submission" date="2015-09" db="EMBL/GenBank/DDBJ databases">
        <title>Trachymyrmex cornetzi WGS genome.</title>
        <authorList>
            <person name="Nygaard S."/>
            <person name="Hu H."/>
            <person name="Boomsma J."/>
            <person name="Zhang G."/>
        </authorList>
    </citation>
    <scope>NUCLEOTIDE SEQUENCE [LARGE SCALE GENOMIC DNA]</scope>
    <source>
        <strain evidence="1">Tcor2-1</strain>
        <tissue evidence="1">Whole body</tissue>
    </source>
</reference>
<organism evidence="1 2">
    <name type="scientific">Trachymyrmex cornetzi</name>
    <dbReference type="NCBI Taxonomy" id="471704"/>
    <lineage>
        <taxon>Eukaryota</taxon>
        <taxon>Metazoa</taxon>
        <taxon>Ecdysozoa</taxon>
        <taxon>Arthropoda</taxon>
        <taxon>Hexapoda</taxon>
        <taxon>Insecta</taxon>
        <taxon>Pterygota</taxon>
        <taxon>Neoptera</taxon>
        <taxon>Endopterygota</taxon>
        <taxon>Hymenoptera</taxon>
        <taxon>Apocrita</taxon>
        <taxon>Aculeata</taxon>
        <taxon>Formicoidea</taxon>
        <taxon>Formicidae</taxon>
        <taxon>Myrmicinae</taxon>
        <taxon>Trachymyrmex</taxon>
    </lineage>
</organism>
<dbReference type="EMBL" id="KQ980094">
    <property type="protein sequence ID" value="KYN17776.1"/>
    <property type="molecule type" value="Genomic_DNA"/>
</dbReference>
<accession>A0A151J4U2</accession>
<gene>
    <name evidence="1" type="ORF">ALC57_09929</name>
</gene>
<dbReference type="AlphaFoldDB" id="A0A151J4U2"/>
<name>A0A151J4U2_9HYME</name>
<keyword evidence="2" id="KW-1185">Reference proteome</keyword>
<proteinExistence type="predicted"/>
<evidence type="ECO:0000313" key="1">
    <source>
        <dbReference type="EMBL" id="KYN17776.1"/>
    </source>
</evidence>
<feature type="non-terminal residue" evidence="1">
    <location>
        <position position="1"/>
    </location>
</feature>